<name>A0A2N5EE24_9GAMM</name>
<evidence type="ECO:0000313" key="2">
    <source>
        <dbReference type="Proteomes" id="UP000234240"/>
    </source>
</evidence>
<dbReference type="EMBL" id="PJZF01000003">
    <property type="protein sequence ID" value="PLR40772.1"/>
    <property type="molecule type" value="Genomic_DNA"/>
</dbReference>
<dbReference type="Proteomes" id="UP000234240">
    <property type="component" value="Unassembled WGS sequence"/>
</dbReference>
<dbReference type="Gene3D" id="1.20.910.10">
    <property type="entry name" value="Heme oxygenase-like"/>
    <property type="match status" value="1"/>
</dbReference>
<dbReference type="SUPFAM" id="SSF48613">
    <property type="entry name" value="Heme oxygenase-like"/>
    <property type="match status" value="1"/>
</dbReference>
<evidence type="ECO:0008006" key="3">
    <source>
        <dbReference type="Google" id="ProtNLM"/>
    </source>
</evidence>
<dbReference type="RefSeq" id="WP_101815185.1">
    <property type="nucleotide sequence ID" value="NZ_PJZF01000003.1"/>
</dbReference>
<reference evidence="1 2" key="1">
    <citation type="submission" date="2017-12" db="EMBL/GenBank/DDBJ databases">
        <title>Characterization of six clinical isolates of Enterochimera gen. nov., a novel genus of the Yersiniaciae family and the three species Enterochimera arupensis sp. nov., Enterochimera coloradensis sp. nov, and Enterochimera californica sp. nov.</title>
        <authorList>
            <person name="Rossi A."/>
            <person name="Fisher M."/>
        </authorList>
    </citation>
    <scope>NUCLEOTIDE SEQUENCE [LARGE SCALE GENOMIC DNA]</scope>
    <source>
        <strain evidence="2">2015-Iso6</strain>
    </source>
</reference>
<organism evidence="1 2">
    <name type="scientific">Chimaeribacter californicus</name>
    <dbReference type="NCBI Taxonomy" id="2060067"/>
    <lineage>
        <taxon>Bacteria</taxon>
        <taxon>Pseudomonadati</taxon>
        <taxon>Pseudomonadota</taxon>
        <taxon>Gammaproteobacteria</taxon>
        <taxon>Enterobacterales</taxon>
        <taxon>Yersiniaceae</taxon>
        <taxon>Chimaeribacter</taxon>
    </lineage>
</organism>
<comment type="caution">
    <text evidence="1">The sequence shown here is derived from an EMBL/GenBank/DDBJ whole genome shotgun (WGS) entry which is preliminary data.</text>
</comment>
<protein>
    <recommendedName>
        <fullName evidence="3">Thiaminase-2/PQQC domain-containing protein</fullName>
    </recommendedName>
</protein>
<dbReference type="AlphaFoldDB" id="A0A2N5EE24"/>
<accession>A0A2N5EE24</accession>
<gene>
    <name evidence="1" type="ORF">CYR55_05695</name>
</gene>
<proteinExistence type="predicted"/>
<dbReference type="InterPro" id="IPR016084">
    <property type="entry name" value="Haem_Oase-like_multi-hlx"/>
</dbReference>
<sequence>MENQYVISGTVSREEESHGLLFQQGNALFEIENITGDTAQWNTLIKACDGKTTLSEILSRTSSLDKEAALAFLDALIDNNLGYINNSGNAYLSGDEAILILEDLQAKLLYSTLYKNKFWQAMQTPSDVPEKVYYGMAIENYHFLFRESWFDSPVLSFQMSTKARLIMNEFYGEEYGHDELILKALNHIDIQRADISETLPLPETLALCNALAYWSANEPLFFFSTMGILEGKDIKVDSYILAMEQSGKVSESFIKPIKEHANINIDAEHGILTRELFHEIPVVRLDQMKSMIANTYLFVELYDNFHSAVWNHYADDKKPLLRRLSNI</sequence>
<dbReference type="Pfam" id="PF14518">
    <property type="entry name" value="Haem_oxygenas_2"/>
    <property type="match status" value="1"/>
</dbReference>
<keyword evidence="2" id="KW-1185">Reference proteome</keyword>
<evidence type="ECO:0000313" key="1">
    <source>
        <dbReference type="EMBL" id="PLR40772.1"/>
    </source>
</evidence>
<dbReference type="OrthoDB" id="5195905at2"/>